<feature type="compositionally biased region" description="Basic and acidic residues" evidence="5">
    <location>
        <begin position="196"/>
        <end position="205"/>
    </location>
</feature>
<feature type="domain" description="Deacetylase sirtuin-type" evidence="6">
    <location>
        <begin position="33"/>
        <end position="321"/>
    </location>
</feature>
<dbReference type="Gene3D" id="3.40.50.1220">
    <property type="entry name" value="TPP-binding domain"/>
    <property type="match status" value="1"/>
</dbReference>
<keyword evidence="3" id="KW-0520">NAD</keyword>
<dbReference type="PANTHER" id="PTHR11085:SF8">
    <property type="entry name" value="NAD-DEPENDENT HISTONE DEACETYLASE HST3"/>
    <property type="match status" value="1"/>
</dbReference>
<dbReference type="OrthoDB" id="2919105at2759"/>
<evidence type="ECO:0000313" key="7">
    <source>
        <dbReference type="EMBL" id="OMH85526.1"/>
    </source>
</evidence>
<dbReference type="InterPro" id="IPR026591">
    <property type="entry name" value="Sirtuin_cat_small_dom_sf"/>
</dbReference>
<comment type="similarity">
    <text evidence="1">Belongs to the sirtuin family. Class I subfamily.</text>
</comment>
<keyword evidence="8" id="KW-1185">Reference proteome</keyword>
<dbReference type="PANTHER" id="PTHR11085">
    <property type="entry name" value="NAD-DEPENDENT PROTEIN DEACYLASE SIRTUIN-5, MITOCHONDRIAL-RELATED"/>
    <property type="match status" value="1"/>
</dbReference>
<dbReference type="GO" id="GO:0005634">
    <property type="term" value="C:nucleus"/>
    <property type="evidence" value="ECO:0007669"/>
    <property type="project" value="TreeGrafter"/>
</dbReference>
<dbReference type="GO" id="GO:0017136">
    <property type="term" value="F:histone deacetylase activity, NAD-dependent"/>
    <property type="evidence" value="ECO:0007669"/>
    <property type="project" value="TreeGrafter"/>
</dbReference>
<evidence type="ECO:0000313" key="8">
    <source>
        <dbReference type="Proteomes" id="UP000188320"/>
    </source>
</evidence>
<proteinExistence type="inferred from homology"/>
<comment type="caution">
    <text evidence="7">The sequence shown here is derived from an EMBL/GenBank/DDBJ whole genome shotgun (WGS) entry which is preliminary data.</text>
</comment>
<feature type="region of interest" description="Disordered" evidence="5">
    <location>
        <begin position="192"/>
        <end position="214"/>
    </location>
</feature>
<reference evidence="8" key="1">
    <citation type="submission" date="2017-01" db="EMBL/GenBank/DDBJ databases">
        <authorList>
            <person name="Wang Y."/>
            <person name="White M."/>
            <person name="Kvist S."/>
            <person name="Moncalvo J.-M."/>
        </authorList>
    </citation>
    <scope>NUCLEOTIDE SEQUENCE [LARGE SCALE GENOMIC DNA]</scope>
    <source>
        <strain evidence="8">COL-18-3</strain>
    </source>
</reference>
<dbReference type="InterPro" id="IPR003000">
    <property type="entry name" value="Sirtuin"/>
</dbReference>
<dbReference type="Gene3D" id="3.30.1600.10">
    <property type="entry name" value="SIR2/SIRT2 'Small Domain"/>
    <property type="match status" value="1"/>
</dbReference>
<dbReference type="AlphaFoldDB" id="A0A1R1PX01"/>
<dbReference type="SUPFAM" id="SSF52467">
    <property type="entry name" value="DHS-like NAD/FAD-binding domain"/>
    <property type="match status" value="1"/>
</dbReference>
<dbReference type="GO" id="GO:0070403">
    <property type="term" value="F:NAD+ binding"/>
    <property type="evidence" value="ECO:0007669"/>
    <property type="project" value="InterPro"/>
</dbReference>
<evidence type="ECO:0000256" key="4">
    <source>
        <dbReference type="PROSITE-ProRule" id="PRU00236"/>
    </source>
</evidence>
<dbReference type="InterPro" id="IPR026590">
    <property type="entry name" value="Ssirtuin_cat_dom"/>
</dbReference>
<evidence type="ECO:0000259" key="6">
    <source>
        <dbReference type="PROSITE" id="PS50305"/>
    </source>
</evidence>
<organism evidence="7 8">
    <name type="scientific">Zancudomyces culisetae</name>
    <name type="common">Gut fungus</name>
    <name type="synonym">Smittium culisetae</name>
    <dbReference type="NCBI Taxonomy" id="1213189"/>
    <lineage>
        <taxon>Eukaryota</taxon>
        <taxon>Fungi</taxon>
        <taxon>Fungi incertae sedis</taxon>
        <taxon>Zoopagomycota</taxon>
        <taxon>Kickxellomycotina</taxon>
        <taxon>Harpellomycetes</taxon>
        <taxon>Harpellales</taxon>
        <taxon>Legeriomycetaceae</taxon>
        <taxon>Zancudomyces</taxon>
    </lineage>
</organism>
<evidence type="ECO:0000256" key="3">
    <source>
        <dbReference type="ARBA" id="ARBA00023027"/>
    </source>
</evidence>
<evidence type="ECO:0000256" key="5">
    <source>
        <dbReference type="SAM" id="MobiDB-lite"/>
    </source>
</evidence>
<dbReference type="Pfam" id="PF02146">
    <property type="entry name" value="SIR2"/>
    <property type="match status" value="1"/>
</dbReference>
<name>A0A1R1PX01_ZANCU</name>
<dbReference type="InterPro" id="IPR050134">
    <property type="entry name" value="NAD-dep_sirtuin_deacylases"/>
</dbReference>
<evidence type="ECO:0000256" key="1">
    <source>
        <dbReference type="ARBA" id="ARBA00006924"/>
    </source>
</evidence>
<gene>
    <name evidence="7" type="ORF">AX774_g915</name>
</gene>
<dbReference type="Proteomes" id="UP000188320">
    <property type="component" value="Unassembled WGS sequence"/>
</dbReference>
<accession>A0A1R1PX01</accession>
<dbReference type="PROSITE" id="PS50305">
    <property type="entry name" value="SIRTUIN"/>
    <property type="match status" value="1"/>
</dbReference>
<comment type="caution">
    <text evidence="4">Lacks conserved residue(s) required for the propagation of feature annotation.</text>
</comment>
<protein>
    <submittedName>
        <fullName evidence="7">NAD-dependent histone deacetylase HST3</fullName>
    </submittedName>
</protein>
<dbReference type="EMBL" id="LSSK01000073">
    <property type="protein sequence ID" value="OMH85526.1"/>
    <property type="molecule type" value="Genomic_DNA"/>
</dbReference>
<evidence type="ECO:0000256" key="2">
    <source>
        <dbReference type="ARBA" id="ARBA00022679"/>
    </source>
</evidence>
<keyword evidence="2" id="KW-0808">Transferase</keyword>
<dbReference type="InterPro" id="IPR029035">
    <property type="entry name" value="DHS-like_NAD/FAD-binding_dom"/>
</dbReference>
<sequence length="321" mass="36563">MDKIRDESKVGKTIKIDVDKLFKDTETNEIKSEPDILENWANFKRSIEAAKRCIVITGAGISVSSGIPDFRSPDGLFEQLKRKYPKEVAKGQDLFDASLFRSPRKTQLFYNFMGELKQTVKRAECTPTHTFIKKLDQEGRLLRCYTQNIDNLEKLAGLQTSFCLNESKRKRRKSDDTLVEAGDDEVVVVDENPTSIDRELRQEEKDSQDESENKMDSIFKESHLEGKNELMKKFIGDTNAGITDNTNQSKSCTSFLEKFRKEVGEEIARCREKQEEYGDVKAKDESRSEEVEIKHEVAESQNTGDAAGTVGGSVAWEFRIC</sequence>